<proteinExistence type="predicted"/>
<protein>
    <submittedName>
        <fullName evidence="3">Uncharacterized protein</fullName>
    </submittedName>
</protein>
<evidence type="ECO:0000313" key="3">
    <source>
        <dbReference type="RefSeq" id="XP_030988063.1"/>
    </source>
</evidence>
<dbReference type="KEGG" id="pgri:PgNI_00559"/>
<dbReference type="GeneID" id="41955551"/>
<keyword evidence="1" id="KW-0732">Signal</keyword>
<dbReference type="RefSeq" id="XP_030988063.1">
    <property type="nucleotide sequence ID" value="XM_031120637.1"/>
</dbReference>
<sequence>MLLHLILQTLGPLLVLVFLHMSSPALAWDHLDRKHPTHRTLSTFRWTRPFLDLELKAENPHANPKDRDRDIPGGFHVYCEATKTFAARQLTAADLHKPAPDGLEPWAAALDIALHQRVYPGGWDGEELIGDGMQVLVMEYSDVPPSVRRFVEQEGVDAHTAKRWQFGVYDKPGRAGKQRRVAFGEGSSYVEDRPTAPEDKVMIFAPGALYDILPLWVADDSACKKQFLDLDKYVKHAEHNRVIAWPMTHTQPDPAPGGRKTIFFQIRASLLLETVQGRRHREAWRNLHLQASRAERRLQRDERKQGKGRRRVDAIWHDEL</sequence>
<dbReference type="Proteomes" id="UP000515153">
    <property type="component" value="Unplaced"/>
</dbReference>
<accession>A0A6P8BLA1</accession>
<feature type="signal peptide" evidence="1">
    <location>
        <begin position="1"/>
        <end position="27"/>
    </location>
</feature>
<reference evidence="3" key="1">
    <citation type="journal article" date="2019" name="Mol. Biol. Evol.">
        <title>Blast fungal genomes show frequent chromosomal changes, gene gains and losses, and effector gene turnover.</title>
        <authorList>
            <person name="Gomez Luciano L.B."/>
            <person name="Jason Tsai I."/>
            <person name="Chuma I."/>
            <person name="Tosa Y."/>
            <person name="Chen Y.H."/>
            <person name="Li J.Y."/>
            <person name="Li M.Y."/>
            <person name="Jade Lu M.Y."/>
            <person name="Nakayashiki H."/>
            <person name="Li W.H."/>
        </authorList>
    </citation>
    <scope>NUCLEOTIDE SEQUENCE</scope>
    <source>
        <strain evidence="3">NI907</strain>
    </source>
</reference>
<reference evidence="3" key="3">
    <citation type="submission" date="2025-08" db="UniProtKB">
        <authorList>
            <consortium name="RefSeq"/>
        </authorList>
    </citation>
    <scope>IDENTIFICATION</scope>
    <source>
        <strain evidence="3">NI907</strain>
    </source>
</reference>
<feature type="chain" id="PRO_5027951944" evidence="1">
    <location>
        <begin position="28"/>
        <end position="320"/>
    </location>
</feature>
<name>A0A6P8BLA1_PYRGI</name>
<gene>
    <name evidence="3" type="ORF">PgNI_00559</name>
</gene>
<evidence type="ECO:0000256" key="1">
    <source>
        <dbReference type="SAM" id="SignalP"/>
    </source>
</evidence>
<reference evidence="3" key="2">
    <citation type="submission" date="2019-10" db="EMBL/GenBank/DDBJ databases">
        <authorList>
            <consortium name="NCBI Genome Project"/>
        </authorList>
    </citation>
    <scope>NUCLEOTIDE SEQUENCE</scope>
    <source>
        <strain evidence="3">NI907</strain>
    </source>
</reference>
<evidence type="ECO:0000313" key="2">
    <source>
        <dbReference type="Proteomes" id="UP000515153"/>
    </source>
</evidence>
<dbReference type="AlphaFoldDB" id="A0A6P8BLA1"/>
<keyword evidence="2" id="KW-1185">Reference proteome</keyword>
<organism evidence="2 3">
    <name type="scientific">Pyricularia grisea</name>
    <name type="common">Crabgrass-specific blast fungus</name>
    <name type="synonym">Magnaporthe grisea</name>
    <dbReference type="NCBI Taxonomy" id="148305"/>
    <lineage>
        <taxon>Eukaryota</taxon>
        <taxon>Fungi</taxon>
        <taxon>Dikarya</taxon>
        <taxon>Ascomycota</taxon>
        <taxon>Pezizomycotina</taxon>
        <taxon>Sordariomycetes</taxon>
        <taxon>Sordariomycetidae</taxon>
        <taxon>Magnaporthales</taxon>
        <taxon>Pyriculariaceae</taxon>
        <taxon>Pyricularia</taxon>
    </lineage>
</organism>